<dbReference type="InterPro" id="IPR028299">
    <property type="entry name" value="ClpA/B_CS2"/>
</dbReference>
<evidence type="ECO:0000256" key="9">
    <source>
        <dbReference type="SAM" id="MobiDB-lite"/>
    </source>
</evidence>
<feature type="region of interest" description="Disordered" evidence="9">
    <location>
        <begin position="37"/>
        <end position="109"/>
    </location>
</feature>
<dbReference type="InterPro" id="IPR001270">
    <property type="entry name" value="ClpA/B"/>
</dbReference>
<dbReference type="CDD" id="cd00009">
    <property type="entry name" value="AAA"/>
    <property type="match status" value="1"/>
</dbReference>
<dbReference type="FunFam" id="3.40.50.300:FF:000120">
    <property type="entry name" value="ATP-dependent chaperone ClpB"/>
    <property type="match status" value="1"/>
</dbReference>
<organism evidence="12 13">
    <name type="scientific">Cyclostephanos tholiformis</name>
    <dbReference type="NCBI Taxonomy" id="382380"/>
    <lineage>
        <taxon>Eukaryota</taxon>
        <taxon>Sar</taxon>
        <taxon>Stramenopiles</taxon>
        <taxon>Ochrophyta</taxon>
        <taxon>Bacillariophyta</taxon>
        <taxon>Coscinodiscophyceae</taxon>
        <taxon>Thalassiosirophycidae</taxon>
        <taxon>Stephanodiscales</taxon>
        <taxon>Stephanodiscaceae</taxon>
        <taxon>Cyclostephanos</taxon>
    </lineage>
</organism>
<evidence type="ECO:0000256" key="5">
    <source>
        <dbReference type="ARBA" id="ARBA00023186"/>
    </source>
</evidence>
<evidence type="ECO:0000256" key="8">
    <source>
        <dbReference type="SAM" id="Coils"/>
    </source>
</evidence>
<dbReference type="PROSITE" id="PS00870">
    <property type="entry name" value="CLPAB_1"/>
    <property type="match status" value="1"/>
</dbReference>
<feature type="compositionally biased region" description="Basic residues" evidence="9">
    <location>
        <begin position="76"/>
        <end position="93"/>
    </location>
</feature>
<evidence type="ECO:0000256" key="4">
    <source>
        <dbReference type="ARBA" id="ARBA00022840"/>
    </source>
</evidence>
<comment type="caution">
    <text evidence="12">The sequence shown here is derived from an EMBL/GenBank/DDBJ whole genome shotgun (WGS) entry which is preliminary data.</text>
</comment>
<feature type="coiled-coil region" evidence="8">
    <location>
        <begin position="625"/>
        <end position="652"/>
    </location>
</feature>
<feature type="domain" description="Clp R" evidence="11">
    <location>
        <begin position="111"/>
        <end position="279"/>
    </location>
</feature>
<keyword evidence="13" id="KW-1185">Reference proteome</keyword>
<evidence type="ECO:0000256" key="10">
    <source>
        <dbReference type="SAM" id="SignalP"/>
    </source>
</evidence>
<keyword evidence="10" id="KW-0732">Signal</keyword>
<dbReference type="PRINTS" id="PR00300">
    <property type="entry name" value="CLPPROTEASEA"/>
</dbReference>
<keyword evidence="3 7" id="KW-0547">Nucleotide-binding</keyword>
<dbReference type="Pfam" id="PF17871">
    <property type="entry name" value="AAA_lid_9"/>
    <property type="match status" value="1"/>
</dbReference>
<dbReference type="InterPro" id="IPR050130">
    <property type="entry name" value="ClpA_ClpB"/>
</dbReference>
<dbReference type="AlphaFoldDB" id="A0ABD3R9Z8"/>
<feature type="chain" id="PRO_5044894741" description="Clp R domain-containing protein" evidence="10">
    <location>
        <begin position="26"/>
        <end position="1045"/>
    </location>
</feature>
<protein>
    <recommendedName>
        <fullName evidence="11">Clp R domain-containing protein</fullName>
    </recommendedName>
</protein>
<dbReference type="InterPro" id="IPR018368">
    <property type="entry name" value="ClpA/B_CS1"/>
</dbReference>
<accession>A0ABD3R9Z8</accession>
<keyword evidence="4 7" id="KW-0067">ATP-binding</keyword>
<dbReference type="SUPFAM" id="SSF52540">
    <property type="entry name" value="P-loop containing nucleoside triphosphate hydrolases"/>
    <property type="match status" value="2"/>
</dbReference>
<sequence length="1045" mass="115532">MTFHVATMRTTTMMALLAFSSPASSNAFRAVGRPAAFVPSSTSTKMSPSSSSSSSSSSSWSFGDRLYGGAGSTSSRTHHHHLHRNRRRNRSHRPSFSPPTRLRMSSSAEDFDQSKYTDAAWSAIAALPNCAEYHMSTSVDAPMLLAILLNPTKYQANENALTARQVVVKLLQDAASASGNDDRAPFDVDRLRNDVETYLERRPKVSGDVGKQKSLGRTLGEVLRAGRDVRDELQDSYISTEALLLGLCARDTLFTISALNSQSVSLDDVKNAVRAMRERTPTSDGSGPGGGTSGPGRVTSRSAEGLYDSLEKYGIDFTRSALEGKLDPVIGRDDEIRRAIQILSRRTKNNPVLIGDPGVGKTAIAEGIAQRMVAGDVPDTLKSCRLIGLDMGALVAGATMRGEFEERLKAVIDEVQKSDGEIVLFIDEMHTVVGAGAVSGSMDASNLLKPALARGQLRCIGATTINEFRKYIEKDKALERRFQQVYVGEPSPEDTVSILRGLKPRYELHHGVRIRDEALLAAAKLSSRYLPDRFLPDKAIDLIDEACAKLKNELTSKPTIIDEVDRRIIQLEMERLSIKSDVEKSQNDADFKRLKHLESSLLQLYDQQADLNARWKMEREAVLGTNELQEKIAEVQLEIEKAEREYDLNKAAELKYGTLPQLEEQLERAMSKEAGGSGNAKEQGKPMLRDEVLPEDIANVISVWTGIPSAKLLDTERDRVLNMADKLRERVVGQDQAIEIVTDAIQRSRAGMNDPSKPIASMIFLGPTGVGKTELAKALAEFMFDTEEAMIRLDMSEYMEKHTVSRLLGAPPGYVGYDEGGQLTDAVRRRPYSVLLFDEMEKAHPDVFNVMLQLLDDGQVTDSKGTKVDFKNCIVIFTSNIGSRDIMELGGNPGDQALMRERVTNAMRANFRPEFLNRIDENVIFNSLSKENLRGIVILEAKRLESRLAEKSMKMIVSEEALDFLVDVGYDSVYGARPLKRAIQKQLENNMALGILSGEYSDGDTIFVGVLNERIQIRKAHPWEVAVERNAETSDVEESFAGGFY</sequence>
<feature type="region of interest" description="Disordered" evidence="9">
    <location>
        <begin position="278"/>
        <end position="301"/>
    </location>
</feature>
<dbReference type="PANTHER" id="PTHR11638:SF18">
    <property type="entry name" value="HEAT SHOCK PROTEIN 104"/>
    <property type="match status" value="1"/>
</dbReference>
<evidence type="ECO:0000256" key="1">
    <source>
        <dbReference type="ARBA" id="ARBA00008675"/>
    </source>
</evidence>
<dbReference type="GO" id="GO:0005524">
    <property type="term" value="F:ATP binding"/>
    <property type="evidence" value="ECO:0007669"/>
    <property type="project" value="UniProtKB-KW"/>
</dbReference>
<feature type="signal peptide" evidence="10">
    <location>
        <begin position="1"/>
        <end position="25"/>
    </location>
</feature>
<reference evidence="12 13" key="1">
    <citation type="submission" date="2024-10" db="EMBL/GenBank/DDBJ databases">
        <title>Updated reference genomes for cyclostephanoid diatoms.</title>
        <authorList>
            <person name="Roberts W.R."/>
            <person name="Alverson A.J."/>
        </authorList>
    </citation>
    <scope>NUCLEOTIDE SEQUENCE [LARGE SCALE GENOMIC DNA]</scope>
    <source>
        <strain evidence="12 13">AJA228-03</strain>
    </source>
</reference>
<dbReference type="Gene3D" id="1.10.8.60">
    <property type="match status" value="1"/>
</dbReference>
<evidence type="ECO:0000313" key="12">
    <source>
        <dbReference type="EMBL" id="KAL3809749.1"/>
    </source>
</evidence>
<keyword evidence="2 6" id="KW-0677">Repeat</keyword>
<dbReference type="SMART" id="SM00382">
    <property type="entry name" value="AAA"/>
    <property type="match status" value="2"/>
</dbReference>
<name>A0ABD3R9Z8_9STRA</name>
<dbReference type="InterPro" id="IPR019489">
    <property type="entry name" value="Clp_ATPase_C"/>
</dbReference>
<dbReference type="CDD" id="cd19499">
    <property type="entry name" value="RecA-like_ClpB_Hsp104-like"/>
    <property type="match status" value="1"/>
</dbReference>
<gene>
    <name evidence="12" type="ORF">ACHAXA_009251</name>
</gene>
<dbReference type="PROSITE" id="PS00871">
    <property type="entry name" value="CLPAB_2"/>
    <property type="match status" value="1"/>
</dbReference>
<dbReference type="EMBL" id="JALLPB020000381">
    <property type="protein sequence ID" value="KAL3809749.1"/>
    <property type="molecule type" value="Genomic_DNA"/>
</dbReference>
<dbReference type="Pfam" id="PF10431">
    <property type="entry name" value="ClpB_D2-small"/>
    <property type="match status" value="1"/>
</dbReference>
<dbReference type="Pfam" id="PF02861">
    <property type="entry name" value="Clp_N"/>
    <property type="match status" value="1"/>
</dbReference>
<dbReference type="InterPro" id="IPR036628">
    <property type="entry name" value="Clp_N_dom_sf"/>
</dbReference>
<dbReference type="Gene3D" id="1.10.1780.10">
    <property type="entry name" value="Clp, N-terminal domain"/>
    <property type="match status" value="1"/>
</dbReference>
<keyword evidence="8" id="KW-0175">Coiled coil</keyword>
<dbReference type="InterPro" id="IPR003593">
    <property type="entry name" value="AAA+_ATPase"/>
</dbReference>
<feature type="compositionally biased region" description="Low complexity" evidence="9">
    <location>
        <begin position="40"/>
        <end position="61"/>
    </location>
</feature>
<evidence type="ECO:0000256" key="6">
    <source>
        <dbReference type="PROSITE-ProRule" id="PRU01251"/>
    </source>
</evidence>
<dbReference type="InterPro" id="IPR027417">
    <property type="entry name" value="P-loop_NTPase"/>
</dbReference>
<dbReference type="SMART" id="SM01086">
    <property type="entry name" value="ClpB_D2-small"/>
    <property type="match status" value="1"/>
</dbReference>
<dbReference type="Gene3D" id="3.40.50.300">
    <property type="entry name" value="P-loop containing nucleotide triphosphate hydrolases"/>
    <property type="match status" value="3"/>
</dbReference>
<dbReference type="FunFam" id="3.40.50.300:FF:000025">
    <property type="entry name" value="ATP-dependent Clp protease subunit"/>
    <property type="match status" value="1"/>
</dbReference>
<evidence type="ECO:0000313" key="13">
    <source>
        <dbReference type="Proteomes" id="UP001530377"/>
    </source>
</evidence>
<dbReference type="PANTHER" id="PTHR11638">
    <property type="entry name" value="ATP-DEPENDENT CLP PROTEASE"/>
    <property type="match status" value="1"/>
</dbReference>
<dbReference type="SUPFAM" id="SSF81923">
    <property type="entry name" value="Double Clp-N motif"/>
    <property type="match status" value="1"/>
</dbReference>
<dbReference type="PROSITE" id="PS51903">
    <property type="entry name" value="CLP_R"/>
    <property type="match status" value="1"/>
</dbReference>
<dbReference type="Proteomes" id="UP001530377">
    <property type="component" value="Unassembled WGS sequence"/>
</dbReference>
<dbReference type="InterPro" id="IPR004176">
    <property type="entry name" value="Clp_R_N"/>
</dbReference>
<comment type="similarity">
    <text evidence="1 7">Belongs to the ClpA/ClpB family.</text>
</comment>
<proteinExistence type="inferred from homology"/>
<keyword evidence="5 7" id="KW-0143">Chaperone</keyword>
<evidence type="ECO:0000256" key="2">
    <source>
        <dbReference type="ARBA" id="ARBA00022737"/>
    </source>
</evidence>
<dbReference type="InterPro" id="IPR003959">
    <property type="entry name" value="ATPase_AAA_core"/>
</dbReference>
<evidence type="ECO:0000259" key="11">
    <source>
        <dbReference type="PROSITE" id="PS51903"/>
    </source>
</evidence>
<evidence type="ECO:0000256" key="7">
    <source>
        <dbReference type="RuleBase" id="RU004432"/>
    </source>
</evidence>
<dbReference type="FunFam" id="3.40.50.300:FF:000010">
    <property type="entry name" value="Chaperone clpB 1, putative"/>
    <property type="match status" value="1"/>
</dbReference>
<dbReference type="Pfam" id="PF00004">
    <property type="entry name" value="AAA"/>
    <property type="match status" value="1"/>
</dbReference>
<dbReference type="Pfam" id="PF07724">
    <property type="entry name" value="AAA_2"/>
    <property type="match status" value="1"/>
</dbReference>
<evidence type="ECO:0000256" key="3">
    <source>
        <dbReference type="ARBA" id="ARBA00022741"/>
    </source>
</evidence>
<dbReference type="InterPro" id="IPR041546">
    <property type="entry name" value="ClpA/ClpB_AAA_lid"/>
</dbReference>